<name>A0A7J7ZY98_MYOMY</name>
<keyword evidence="1" id="KW-0812">Transmembrane</keyword>
<feature type="transmembrane region" description="Helical" evidence="1">
    <location>
        <begin position="98"/>
        <end position="114"/>
    </location>
</feature>
<keyword evidence="1" id="KW-0472">Membrane</keyword>
<dbReference type="Proteomes" id="UP000527355">
    <property type="component" value="Unassembled WGS sequence"/>
</dbReference>
<keyword evidence="3" id="KW-1185">Reference proteome</keyword>
<evidence type="ECO:0000313" key="3">
    <source>
        <dbReference type="Proteomes" id="UP000527355"/>
    </source>
</evidence>
<dbReference type="EMBL" id="JABWUV010000002">
    <property type="protein sequence ID" value="KAF6378690.1"/>
    <property type="molecule type" value="Genomic_DNA"/>
</dbReference>
<evidence type="ECO:0000256" key="1">
    <source>
        <dbReference type="SAM" id="Phobius"/>
    </source>
</evidence>
<evidence type="ECO:0000313" key="2">
    <source>
        <dbReference type="EMBL" id="KAF6378690.1"/>
    </source>
</evidence>
<reference evidence="2 3" key="1">
    <citation type="journal article" date="2020" name="Nature">
        <title>Six reference-quality genomes reveal evolution of bat adaptations.</title>
        <authorList>
            <person name="Jebb D."/>
            <person name="Huang Z."/>
            <person name="Pippel M."/>
            <person name="Hughes G.M."/>
            <person name="Lavrichenko K."/>
            <person name="Devanna P."/>
            <person name="Winkler S."/>
            <person name="Jermiin L.S."/>
            <person name="Skirmuntt E.C."/>
            <person name="Katzourakis A."/>
            <person name="Burkitt-Gray L."/>
            <person name="Ray D.A."/>
            <person name="Sullivan K.A.M."/>
            <person name="Roscito J.G."/>
            <person name="Kirilenko B.M."/>
            <person name="Davalos L.M."/>
            <person name="Corthals A.P."/>
            <person name="Power M.L."/>
            <person name="Jones G."/>
            <person name="Ransome R.D."/>
            <person name="Dechmann D.K.N."/>
            <person name="Locatelli A.G."/>
            <person name="Puechmaille S.J."/>
            <person name="Fedrigo O."/>
            <person name="Jarvis E.D."/>
            <person name="Hiller M."/>
            <person name="Vernes S.C."/>
            <person name="Myers E.W."/>
            <person name="Teeling E.C."/>
        </authorList>
    </citation>
    <scope>NUCLEOTIDE SEQUENCE [LARGE SCALE GENOMIC DNA]</scope>
    <source>
        <strain evidence="2">MMyoMyo1</strain>
        <tissue evidence="2">Flight muscle</tissue>
    </source>
</reference>
<comment type="caution">
    <text evidence="2">The sequence shown here is derived from an EMBL/GenBank/DDBJ whole genome shotgun (WGS) entry which is preliminary data.</text>
</comment>
<organism evidence="2 3">
    <name type="scientific">Myotis myotis</name>
    <name type="common">Greater mouse-eared bat</name>
    <name type="synonym">Vespertilio myotis</name>
    <dbReference type="NCBI Taxonomy" id="51298"/>
    <lineage>
        <taxon>Eukaryota</taxon>
        <taxon>Metazoa</taxon>
        <taxon>Chordata</taxon>
        <taxon>Craniata</taxon>
        <taxon>Vertebrata</taxon>
        <taxon>Euteleostomi</taxon>
        <taxon>Mammalia</taxon>
        <taxon>Eutheria</taxon>
        <taxon>Laurasiatheria</taxon>
        <taxon>Chiroptera</taxon>
        <taxon>Yangochiroptera</taxon>
        <taxon>Vespertilionidae</taxon>
        <taxon>Myotis</taxon>
    </lineage>
</organism>
<dbReference type="AlphaFoldDB" id="A0A7J7ZY98"/>
<protein>
    <submittedName>
        <fullName evidence="2">Uncharacterized protein</fullName>
    </submittedName>
</protein>
<keyword evidence="1" id="KW-1133">Transmembrane helix</keyword>
<gene>
    <name evidence="2" type="ORF">mMyoMyo1_009618</name>
</gene>
<proteinExistence type="predicted"/>
<sequence>MYSSGNRVNNISITVWRRSWRSIVKYINIKSLFCTPETNIILHVNYTLIKINKIIFKKVFKPFNSSVNFLFRKVSRLTCPQLLESGVSGSEACSQLDTLFFCLFCFVLYFKIYFKKIYILLIFYREEGRGIES</sequence>
<accession>A0A7J7ZY98</accession>